<dbReference type="SUPFAM" id="SSF101967">
    <property type="entry name" value="Adhesin YadA, collagen-binding domain"/>
    <property type="match status" value="1"/>
</dbReference>
<feature type="compositionally biased region" description="Polar residues" evidence="1">
    <location>
        <begin position="417"/>
        <end position="427"/>
    </location>
</feature>
<feature type="compositionally biased region" description="Low complexity" evidence="1">
    <location>
        <begin position="435"/>
        <end position="444"/>
    </location>
</feature>
<proteinExistence type="predicted"/>
<keyword evidence="2" id="KW-1133">Transmembrane helix</keyword>
<feature type="compositionally biased region" description="Low complexity" evidence="1">
    <location>
        <begin position="352"/>
        <end position="381"/>
    </location>
</feature>
<protein>
    <submittedName>
        <fullName evidence="3">Uncharacterized protein</fullName>
    </submittedName>
</protein>
<evidence type="ECO:0000256" key="1">
    <source>
        <dbReference type="SAM" id="MobiDB-lite"/>
    </source>
</evidence>
<dbReference type="Proteomes" id="UP000269438">
    <property type="component" value="Unassembled WGS sequence"/>
</dbReference>
<dbReference type="AlphaFoldDB" id="A0A3L7ASZ8"/>
<evidence type="ECO:0000313" key="4">
    <source>
        <dbReference type="Proteomes" id="UP000269438"/>
    </source>
</evidence>
<keyword evidence="2" id="KW-0472">Membrane</keyword>
<dbReference type="EMBL" id="RCUY01000005">
    <property type="protein sequence ID" value="RLP83125.1"/>
    <property type="molecule type" value="Genomic_DNA"/>
</dbReference>
<reference evidence="3 4" key="1">
    <citation type="submission" date="2018-10" db="EMBL/GenBank/DDBJ databases">
        <authorList>
            <person name="Li J."/>
        </authorList>
    </citation>
    <scope>NUCLEOTIDE SEQUENCE [LARGE SCALE GENOMIC DNA]</scope>
    <source>
        <strain evidence="3 4">JCM 11654</strain>
    </source>
</reference>
<feature type="transmembrane region" description="Helical" evidence="2">
    <location>
        <begin position="467"/>
        <end position="489"/>
    </location>
</feature>
<comment type="caution">
    <text evidence="3">The sequence shown here is derived from an EMBL/GenBank/DDBJ whole genome shotgun (WGS) entry which is preliminary data.</text>
</comment>
<name>A0A3L7ASZ8_9MICO</name>
<gene>
    <name evidence="3" type="ORF">D9V34_07780</name>
</gene>
<feature type="region of interest" description="Disordered" evidence="1">
    <location>
        <begin position="315"/>
        <end position="454"/>
    </location>
</feature>
<feature type="transmembrane region" description="Helical" evidence="2">
    <location>
        <begin position="80"/>
        <end position="101"/>
    </location>
</feature>
<evidence type="ECO:0000256" key="2">
    <source>
        <dbReference type="SAM" id="Phobius"/>
    </source>
</evidence>
<feature type="transmembrane region" description="Helical" evidence="2">
    <location>
        <begin position="46"/>
        <end position="68"/>
    </location>
</feature>
<sequence length="490" mass="53603">MPHTDPFGRNYAALSWQPSVRDKVKFRDYLKRTYNIRYFAKASDNVAIFGIAAGLGALLLMPLLGIMLGTMSGENVGGRWVGFFIQLVISVGFVWGLWALFRAMRNRGDNNPIRMFTFARDNGFGYTPATNNINYPGMIFNTGYDRVAFDRVHALPGQRYFDIGNFRFKFGNQYVNPGLSRAGSPAGRNELWSTWGYMVFQLDRRLPHIVLDAHANNKLGFSNLPYTPNSSQRLSLEGDFDRYFTLYGPVGYERDVLQILTPDVMALLIDNAASFDVEIIDDLMFIYSAATFVQGDRSPFVRMWQVMDTVGSQTARQTARYQDPRVPGPQPGPVPGYVPPAAAQPGPPPAPGFGLSAPGYPQPAQGYSQPTPGYPQPTQGYSQPAPGYSQPTQGYSQPAPGYSQPTQGYSQPAPGYSQPTQGYSQPTPGYPQPVAGYGQTAQGYGQSGAGNNQVAPAGRRLRGRTSIIAIVLGVIVIVPGVIRLFTLLAG</sequence>
<evidence type="ECO:0000313" key="3">
    <source>
        <dbReference type="EMBL" id="RLP83125.1"/>
    </source>
</evidence>
<keyword evidence="2" id="KW-0812">Transmembrane</keyword>
<dbReference type="InterPro" id="IPR011049">
    <property type="entry name" value="Serralysin-like_metalloprot_C"/>
</dbReference>
<organism evidence="3 4">
    <name type="scientific">Mycetocola lacteus</name>
    <dbReference type="NCBI Taxonomy" id="76637"/>
    <lineage>
        <taxon>Bacteria</taxon>
        <taxon>Bacillati</taxon>
        <taxon>Actinomycetota</taxon>
        <taxon>Actinomycetes</taxon>
        <taxon>Micrococcales</taxon>
        <taxon>Microbacteriaceae</taxon>
        <taxon>Mycetocola</taxon>
    </lineage>
</organism>
<keyword evidence="4" id="KW-1185">Reference proteome</keyword>
<feature type="compositionally biased region" description="Pro residues" evidence="1">
    <location>
        <begin position="326"/>
        <end position="338"/>
    </location>
</feature>
<accession>A0A3L7ASZ8</accession>